<proteinExistence type="predicted"/>
<dbReference type="EMBL" id="CP009520">
    <property type="protein sequence ID" value="AKB42458.1"/>
    <property type="molecule type" value="Genomic_DNA"/>
</dbReference>
<evidence type="ECO:0000313" key="2">
    <source>
        <dbReference type="Proteomes" id="UP000033096"/>
    </source>
</evidence>
<keyword evidence="2" id="KW-1185">Reference proteome</keyword>
<dbReference type="AlphaFoldDB" id="A0A0E3Q068"/>
<accession>A0A0E3Q068</accession>
<organism evidence="1 2">
    <name type="scientific">Methanosarcina vacuolata Z-761</name>
    <dbReference type="NCBI Taxonomy" id="1434123"/>
    <lineage>
        <taxon>Archaea</taxon>
        <taxon>Methanobacteriati</taxon>
        <taxon>Methanobacteriota</taxon>
        <taxon>Stenosarchaea group</taxon>
        <taxon>Methanomicrobia</taxon>
        <taxon>Methanosarcinales</taxon>
        <taxon>Methanosarcinaceae</taxon>
        <taxon>Methanosarcina</taxon>
    </lineage>
</organism>
<evidence type="ECO:0000313" key="1">
    <source>
        <dbReference type="EMBL" id="AKB42458.1"/>
    </source>
</evidence>
<name>A0A0E3Q068_9EURY</name>
<gene>
    <name evidence="1" type="ORF">MSVAZ_0189</name>
</gene>
<sequence>MKKKLQDYGIDVPPGNKGELSGKGIIGSFEWDGKSDLTLIITKKPFFISCRTADREITKFIDECKIL</sequence>
<dbReference type="KEGG" id="mvc:MSVAZ_0189"/>
<dbReference type="HOGENOM" id="CLU_174511_0_0_2"/>
<protein>
    <submittedName>
        <fullName evidence="1">Uncharacterized protein</fullName>
    </submittedName>
</protein>
<dbReference type="Proteomes" id="UP000033096">
    <property type="component" value="Chromosome"/>
</dbReference>
<dbReference type="PATRIC" id="fig|1434123.4.peg.175"/>
<reference evidence="1 2" key="1">
    <citation type="submission" date="2014-07" db="EMBL/GenBank/DDBJ databases">
        <title>Methanogenic archaea and the global carbon cycle.</title>
        <authorList>
            <person name="Henriksen J.R."/>
            <person name="Luke J."/>
            <person name="Reinhart S."/>
            <person name="Benedict M.N."/>
            <person name="Youngblut N.D."/>
            <person name="Metcalf M.E."/>
            <person name="Whitaker R.J."/>
            <person name="Metcalf W.W."/>
        </authorList>
    </citation>
    <scope>NUCLEOTIDE SEQUENCE [LARGE SCALE GENOMIC DNA]</scope>
    <source>
        <strain evidence="1 2">Z-761</strain>
    </source>
</reference>